<dbReference type="InterPro" id="IPR000626">
    <property type="entry name" value="Ubiquitin-like_dom"/>
</dbReference>
<dbReference type="PANTHER" id="PTHR12943:SF27">
    <property type="entry name" value="HOMOCYSTEINE-INDUCED ENDOPLASMIC RETICULUM PROTEIN, ISOFORM A"/>
    <property type="match status" value="1"/>
</dbReference>
<evidence type="ECO:0000256" key="1">
    <source>
        <dbReference type="ARBA" id="ARBA00004370"/>
    </source>
</evidence>
<sequence length="763" mass="83894">MADTADTADAGHGTVNLKVLSPSTEIDGGVSFPGLRASTTIAELRQRVQDAVPSRPATERMRLIYRGRVVANDDDTLRDVFGADSLRESRDQSLHLVLRELPASSAPSPAPPNPFRPPSQPAQSPQSPQSLQTNPFRTLHIPPPPQQQQQPRPNSLPQIPPPPPPPPPPYRAPHHHHHHLPGALPPIPLPPHLQQQFAQAMAQQAQAQQPHMPPPNRAENTTPAAGELPNLGPNTTRTVRQEGIGPNGERWTVTWNNTNVTIPINPNHQPLLPRPFPHPPGFQLPVRRTPSPGHANGPDQVLARVRDAMDYARQEMENVRMLLQPPGQIQQAAEHLMVNPPPWRMGQIRQAVRNLIAALNNIDRGLANLVVDPSMAQNRDFVSLQQSAAELRAQAQGFERLLGLLESSVESALPAQGALSAPTDGAQPAFPTELFILSSPQGPVGFLYDQRRTYTTGPMIQTMPFQTFNRHFENNRQLFASIGQEIANNAATYATQNTAAPAQYRQNVQNPPPAGAQPAAARPIVANGNPAPPPADENARLNMVAGHLWLIFKLACFIYFFSGGGGWYRPVMMAIIAAIVYLAQVGIFEAQFNVIRRHFEALLPIQAAAQHRPANPNPNDPQAQAQALNRNTPDQPPRNRPSPEEAARRLLQQRDDRRFGWIRESMRSTERAFAIFVASLWPGIGERMVQAQEERVRAERAVEEEAQRQEEERMEEEEKKKTEADAGVQQVDQGEDMGGESGSSTKGKEKARETGGEAEASTS</sequence>
<accession>A0A6A6S1U2</accession>
<evidence type="ECO:0000313" key="8">
    <source>
        <dbReference type="EMBL" id="KAF2641779.1"/>
    </source>
</evidence>
<evidence type="ECO:0000256" key="2">
    <source>
        <dbReference type="ARBA" id="ARBA00022692"/>
    </source>
</evidence>
<dbReference type="AlphaFoldDB" id="A0A6A6S1U2"/>
<proteinExistence type="predicted"/>
<feature type="region of interest" description="Disordered" evidence="5">
    <location>
        <begin position="700"/>
        <end position="763"/>
    </location>
</feature>
<name>A0A6A6S1U2_9PLEO</name>
<organism evidence="8 9">
    <name type="scientific">Massarina eburnea CBS 473.64</name>
    <dbReference type="NCBI Taxonomy" id="1395130"/>
    <lineage>
        <taxon>Eukaryota</taxon>
        <taxon>Fungi</taxon>
        <taxon>Dikarya</taxon>
        <taxon>Ascomycota</taxon>
        <taxon>Pezizomycotina</taxon>
        <taxon>Dothideomycetes</taxon>
        <taxon>Pleosporomycetidae</taxon>
        <taxon>Pleosporales</taxon>
        <taxon>Massarineae</taxon>
        <taxon>Massarinaceae</taxon>
        <taxon>Massarina</taxon>
    </lineage>
</organism>
<evidence type="ECO:0000256" key="6">
    <source>
        <dbReference type="SAM" id="Phobius"/>
    </source>
</evidence>
<keyword evidence="2 6" id="KW-0812">Transmembrane</keyword>
<keyword evidence="4 6" id="KW-0472">Membrane</keyword>
<evidence type="ECO:0000256" key="5">
    <source>
        <dbReference type="SAM" id="MobiDB-lite"/>
    </source>
</evidence>
<reference evidence="8" key="1">
    <citation type="journal article" date="2020" name="Stud. Mycol.">
        <title>101 Dothideomycetes genomes: a test case for predicting lifestyles and emergence of pathogens.</title>
        <authorList>
            <person name="Haridas S."/>
            <person name="Albert R."/>
            <person name="Binder M."/>
            <person name="Bloem J."/>
            <person name="Labutti K."/>
            <person name="Salamov A."/>
            <person name="Andreopoulos B."/>
            <person name="Baker S."/>
            <person name="Barry K."/>
            <person name="Bills G."/>
            <person name="Bluhm B."/>
            <person name="Cannon C."/>
            <person name="Castanera R."/>
            <person name="Culley D."/>
            <person name="Daum C."/>
            <person name="Ezra D."/>
            <person name="Gonzalez J."/>
            <person name="Henrissat B."/>
            <person name="Kuo A."/>
            <person name="Liang C."/>
            <person name="Lipzen A."/>
            <person name="Lutzoni F."/>
            <person name="Magnuson J."/>
            <person name="Mondo S."/>
            <person name="Nolan M."/>
            <person name="Ohm R."/>
            <person name="Pangilinan J."/>
            <person name="Park H.-J."/>
            <person name="Ramirez L."/>
            <person name="Alfaro M."/>
            <person name="Sun H."/>
            <person name="Tritt A."/>
            <person name="Yoshinaga Y."/>
            <person name="Zwiers L.-H."/>
            <person name="Turgeon B."/>
            <person name="Goodwin S."/>
            <person name="Spatafora J."/>
            <person name="Crous P."/>
            <person name="Grigoriev I."/>
        </authorList>
    </citation>
    <scope>NUCLEOTIDE SEQUENCE</scope>
    <source>
        <strain evidence="8">CBS 473.64</strain>
    </source>
</reference>
<dbReference type="InterPro" id="IPR039751">
    <property type="entry name" value="HERPUD1/2"/>
</dbReference>
<feature type="compositionally biased region" description="Basic and acidic residues" evidence="5">
    <location>
        <begin position="746"/>
        <end position="755"/>
    </location>
</feature>
<feature type="compositionally biased region" description="Pro residues" evidence="5">
    <location>
        <begin position="108"/>
        <end position="120"/>
    </location>
</feature>
<evidence type="ECO:0000256" key="3">
    <source>
        <dbReference type="ARBA" id="ARBA00022989"/>
    </source>
</evidence>
<dbReference type="CDD" id="cd17039">
    <property type="entry name" value="Ubl_ubiquitin_like"/>
    <property type="match status" value="1"/>
</dbReference>
<feature type="domain" description="Ubiquitin-like" evidence="7">
    <location>
        <begin position="13"/>
        <end position="79"/>
    </location>
</feature>
<feature type="compositionally biased region" description="Pro residues" evidence="5">
    <location>
        <begin position="158"/>
        <end position="171"/>
    </location>
</feature>
<evidence type="ECO:0000313" key="9">
    <source>
        <dbReference type="Proteomes" id="UP000799753"/>
    </source>
</evidence>
<dbReference type="GO" id="GO:0030968">
    <property type="term" value="P:endoplasmic reticulum unfolded protein response"/>
    <property type="evidence" value="ECO:0007669"/>
    <property type="project" value="TreeGrafter"/>
</dbReference>
<protein>
    <recommendedName>
        <fullName evidence="7">Ubiquitin-like domain-containing protein</fullName>
    </recommendedName>
</protein>
<evidence type="ECO:0000256" key="4">
    <source>
        <dbReference type="ARBA" id="ARBA00023136"/>
    </source>
</evidence>
<dbReference type="OrthoDB" id="21589at2759"/>
<dbReference type="PANTHER" id="PTHR12943">
    <property type="entry name" value="HOMOCYSTEINE-RESPONSIVE ENDOPLASMIC RETICULUM-RESIDENT UNIQUITIN-LIKE DOMAIN HERPUD PROTEIN FAMILY MEMBER"/>
    <property type="match status" value="1"/>
</dbReference>
<keyword evidence="3 6" id="KW-1133">Transmembrane helix</keyword>
<dbReference type="EMBL" id="MU006782">
    <property type="protein sequence ID" value="KAF2641779.1"/>
    <property type="molecule type" value="Genomic_DNA"/>
</dbReference>
<dbReference type="PROSITE" id="PS50053">
    <property type="entry name" value="UBIQUITIN_2"/>
    <property type="match status" value="1"/>
</dbReference>
<feature type="transmembrane region" description="Helical" evidence="6">
    <location>
        <begin position="541"/>
        <end position="561"/>
    </location>
</feature>
<feature type="compositionally biased region" description="Low complexity" evidence="5">
    <location>
        <begin position="192"/>
        <end position="209"/>
    </location>
</feature>
<feature type="compositionally biased region" description="Low complexity" evidence="5">
    <location>
        <begin position="147"/>
        <end position="157"/>
    </location>
</feature>
<feature type="compositionally biased region" description="Low complexity" evidence="5">
    <location>
        <begin position="620"/>
        <end position="629"/>
    </location>
</feature>
<comment type="subcellular location">
    <subcellularLocation>
        <location evidence="1">Membrane</location>
    </subcellularLocation>
</comment>
<feature type="compositionally biased region" description="Low complexity" evidence="5">
    <location>
        <begin position="121"/>
        <end position="132"/>
    </location>
</feature>
<dbReference type="GO" id="GO:0016020">
    <property type="term" value="C:membrane"/>
    <property type="evidence" value="ECO:0007669"/>
    <property type="project" value="UniProtKB-SubCell"/>
</dbReference>
<feature type="region of interest" description="Disordered" evidence="5">
    <location>
        <begin position="103"/>
        <end position="252"/>
    </location>
</feature>
<dbReference type="Gene3D" id="3.10.20.90">
    <property type="entry name" value="Phosphatidylinositol 3-kinase Catalytic Subunit, Chain A, domain 1"/>
    <property type="match status" value="1"/>
</dbReference>
<feature type="transmembrane region" description="Helical" evidence="6">
    <location>
        <begin position="567"/>
        <end position="588"/>
    </location>
</feature>
<evidence type="ECO:0000259" key="7">
    <source>
        <dbReference type="PROSITE" id="PS50053"/>
    </source>
</evidence>
<feature type="region of interest" description="Disordered" evidence="5">
    <location>
        <begin position="611"/>
        <end position="646"/>
    </location>
</feature>
<keyword evidence="9" id="KW-1185">Reference proteome</keyword>
<dbReference type="Proteomes" id="UP000799753">
    <property type="component" value="Unassembled WGS sequence"/>
</dbReference>
<dbReference type="SUPFAM" id="SSF54236">
    <property type="entry name" value="Ubiquitin-like"/>
    <property type="match status" value="1"/>
</dbReference>
<gene>
    <name evidence="8" type="ORF">P280DRAFT_548418</name>
</gene>
<dbReference type="InterPro" id="IPR029071">
    <property type="entry name" value="Ubiquitin-like_domsf"/>
</dbReference>
<feature type="compositionally biased region" description="Basic and acidic residues" evidence="5">
    <location>
        <begin position="700"/>
        <end position="724"/>
    </location>
</feature>